<organism evidence="2 3">
    <name type="scientific">Tuber magnatum</name>
    <name type="common">white Piedmont truffle</name>
    <dbReference type="NCBI Taxonomy" id="42249"/>
    <lineage>
        <taxon>Eukaryota</taxon>
        <taxon>Fungi</taxon>
        <taxon>Dikarya</taxon>
        <taxon>Ascomycota</taxon>
        <taxon>Pezizomycotina</taxon>
        <taxon>Pezizomycetes</taxon>
        <taxon>Pezizales</taxon>
        <taxon>Tuberaceae</taxon>
        <taxon>Tuber</taxon>
    </lineage>
</organism>
<protein>
    <submittedName>
        <fullName evidence="2">Uncharacterized protein</fullName>
    </submittedName>
</protein>
<feature type="region of interest" description="Disordered" evidence="1">
    <location>
        <begin position="71"/>
        <end position="96"/>
    </location>
</feature>
<name>A0A317SPZ6_9PEZI</name>
<evidence type="ECO:0000313" key="3">
    <source>
        <dbReference type="Proteomes" id="UP000246991"/>
    </source>
</evidence>
<comment type="caution">
    <text evidence="2">The sequence shown here is derived from an EMBL/GenBank/DDBJ whole genome shotgun (WGS) entry which is preliminary data.</text>
</comment>
<dbReference type="EMBL" id="PYWC01000049">
    <property type="protein sequence ID" value="PWW75221.1"/>
    <property type="molecule type" value="Genomic_DNA"/>
</dbReference>
<dbReference type="Proteomes" id="UP000246991">
    <property type="component" value="Unassembled WGS sequence"/>
</dbReference>
<evidence type="ECO:0000313" key="2">
    <source>
        <dbReference type="EMBL" id="PWW75221.1"/>
    </source>
</evidence>
<gene>
    <name evidence="2" type="ORF">C7212DRAFT_345207</name>
</gene>
<proteinExistence type="predicted"/>
<sequence length="174" mass="18224">MRPALPSKLLGYNPSCNTLVALHFRGTTPHAIRPALLPTLDEKDPFMHVLEYSCIRPSLVSFIPSPAIEHSSTTRESGMENLLPTEGLPEKSGIRKAGGTGTPTMLAYASSGSAVPCVQASFIAKTGPSIGIFHVRLSPRFGGVGGRPLPVRLGPLVPPAGSSPHCHPTGPGVF</sequence>
<dbReference type="AlphaFoldDB" id="A0A317SPZ6"/>
<keyword evidence="3" id="KW-1185">Reference proteome</keyword>
<evidence type="ECO:0000256" key="1">
    <source>
        <dbReference type="SAM" id="MobiDB-lite"/>
    </source>
</evidence>
<reference evidence="2 3" key="1">
    <citation type="submission" date="2018-03" db="EMBL/GenBank/DDBJ databases">
        <title>Genomes of Pezizomycetes fungi and the evolution of truffles.</title>
        <authorList>
            <person name="Murat C."/>
            <person name="Payen T."/>
            <person name="Noel B."/>
            <person name="Kuo A."/>
            <person name="Martin F.M."/>
        </authorList>
    </citation>
    <scope>NUCLEOTIDE SEQUENCE [LARGE SCALE GENOMIC DNA]</scope>
    <source>
        <strain evidence="2">091103-1</strain>
    </source>
</reference>
<accession>A0A317SPZ6</accession>